<protein>
    <submittedName>
        <fullName evidence="1">Uncharacterized protein</fullName>
    </submittedName>
</protein>
<gene>
    <name evidence="1" type="ORF">CIT25_10750</name>
</gene>
<name>A0AB36RBC8_9HYPH</name>
<organism evidence="1 2">
    <name type="scientific">Mesorhizobium mediterraneum</name>
    <dbReference type="NCBI Taxonomy" id="43617"/>
    <lineage>
        <taxon>Bacteria</taxon>
        <taxon>Pseudomonadati</taxon>
        <taxon>Pseudomonadota</taxon>
        <taxon>Alphaproteobacteria</taxon>
        <taxon>Hyphomicrobiales</taxon>
        <taxon>Phyllobacteriaceae</taxon>
        <taxon>Mesorhizobium</taxon>
    </lineage>
</organism>
<evidence type="ECO:0000313" key="1">
    <source>
        <dbReference type="EMBL" id="PAQ01910.1"/>
    </source>
</evidence>
<evidence type="ECO:0000313" key="2">
    <source>
        <dbReference type="Proteomes" id="UP000216215"/>
    </source>
</evidence>
<keyword evidence="2" id="KW-1185">Reference proteome</keyword>
<proteinExistence type="predicted"/>
<comment type="caution">
    <text evidence="1">The sequence shown here is derived from an EMBL/GenBank/DDBJ whole genome shotgun (WGS) entry which is preliminary data.</text>
</comment>
<accession>A0AB36RBC8</accession>
<dbReference type="EMBL" id="NPKI01000015">
    <property type="protein sequence ID" value="PAQ01910.1"/>
    <property type="molecule type" value="Genomic_DNA"/>
</dbReference>
<dbReference type="Proteomes" id="UP000216215">
    <property type="component" value="Unassembled WGS sequence"/>
</dbReference>
<reference evidence="2" key="1">
    <citation type="submission" date="2017-08" db="EMBL/GenBank/DDBJ databases">
        <title>Mesorhizobium wenxinae sp. nov., a novel rhizobial species isolated from root nodules of chickpea (Cicer arietinum L.).</title>
        <authorList>
            <person name="Zhang J."/>
        </authorList>
    </citation>
    <scope>NUCLEOTIDE SEQUENCE [LARGE SCALE GENOMIC DNA]</scope>
    <source>
        <strain evidence="2">USDA 3392</strain>
    </source>
</reference>
<sequence>MEFVGCDFEPTEAMDTFTGPYIQKARKIVTTVENESGARWAETMRLSDRDYLKAPFDQSLRGQEEFNGTTSGYLFWLKWALAPMICLTKS</sequence>
<dbReference type="AlphaFoldDB" id="A0AB36RBC8"/>